<dbReference type="OrthoDB" id="10568278at2759"/>
<feature type="region of interest" description="Disordered" evidence="1">
    <location>
        <begin position="55"/>
        <end position="88"/>
    </location>
</feature>
<name>A0A183CVW5_9BILA</name>
<dbReference type="AlphaFoldDB" id="A0A183CVW5"/>
<reference evidence="2 3" key="2">
    <citation type="submission" date="2018-11" db="EMBL/GenBank/DDBJ databases">
        <authorList>
            <consortium name="Pathogen Informatics"/>
        </authorList>
    </citation>
    <scope>NUCLEOTIDE SEQUENCE [LARGE SCALE GENOMIC DNA]</scope>
</reference>
<gene>
    <name evidence="2" type="ORF">GPUH_LOCUS606</name>
</gene>
<evidence type="ECO:0000256" key="1">
    <source>
        <dbReference type="SAM" id="MobiDB-lite"/>
    </source>
</evidence>
<evidence type="ECO:0000313" key="3">
    <source>
        <dbReference type="Proteomes" id="UP000271098"/>
    </source>
</evidence>
<organism evidence="4">
    <name type="scientific">Gongylonema pulchrum</name>
    <dbReference type="NCBI Taxonomy" id="637853"/>
    <lineage>
        <taxon>Eukaryota</taxon>
        <taxon>Metazoa</taxon>
        <taxon>Ecdysozoa</taxon>
        <taxon>Nematoda</taxon>
        <taxon>Chromadorea</taxon>
        <taxon>Rhabditida</taxon>
        <taxon>Spirurina</taxon>
        <taxon>Spiruromorpha</taxon>
        <taxon>Spiruroidea</taxon>
        <taxon>Gongylonematidae</taxon>
        <taxon>Gongylonema</taxon>
    </lineage>
</organism>
<proteinExistence type="predicted"/>
<protein>
    <submittedName>
        <fullName evidence="4">ICA69 domain-containing protein</fullName>
    </submittedName>
</protein>
<keyword evidence="3" id="KW-1185">Reference proteome</keyword>
<sequence length="88" mass="9712">MTTMHSVIIADDGVSGTTPGISDTAVTQYSTQFDFEFSRKFEEWLKSAEDCERISSERASSEWSGQSNDFAVSSSTTNNDSKERPSKS</sequence>
<reference evidence="4" key="1">
    <citation type="submission" date="2016-06" db="UniProtKB">
        <authorList>
            <consortium name="WormBaseParasite"/>
        </authorList>
    </citation>
    <scope>IDENTIFICATION</scope>
</reference>
<evidence type="ECO:0000313" key="4">
    <source>
        <dbReference type="WBParaSite" id="GPUH_0000060601-mRNA-1"/>
    </source>
</evidence>
<dbReference type="WBParaSite" id="GPUH_0000060601-mRNA-1">
    <property type="protein sequence ID" value="GPUH_0000060601-mRNA-1"/>
    <property type="gene ID" value="GPUH_0000060601"/>
</dbReference>
<accession>A0A183CVW5</accession>
<feature type="compositionally biased region" description="Polar residues" evidence="1">
    <location>
        <begin position="61"/>
        <end position="79"/>
    </location>
</feature>
<dbReference type="EMBL" id="UYRT01000571">
    <property type="protein sequence ID" value="VDK28382.1"/>
    <property type="molecule type" value="Genomic_DNA"/>
</dbReference>
<dbReference type="Proteomes" id="UP000271098">
    <property type="component" value="Unassembled WGS sequence"/>
</dbReference>
<evidence type="ECO:0000313" key="2">
    <source>
        <dbReference type="EMBL" id="VDK28382.1"/>
    </source>
</evidence>